<comment type="caution">
    <text evidence="3">The sequence shown here is derived from an EMBL/GenBank/DDBJ whole genome shotgun (WGS) entry which is preliminary data.</text>
</comment>
<dbReference type="Pfam" id="PF12776">
    <property type="entry name" value="Myb_DNA-bind_3"/>
    <property type="match status" value="1"/>
</dbReference>
<evidence type="ECO:0000313" key="3">
    <source>
        <dbReference type="EMBL" id="KAG6107899.1"/>
    </source>
</evidence>
<feature type="region of interest" description="Disordered" evidence="1">
    <location>
        <begin position="16"/>
        <end position="50"/>
    </location>
</feature>
<dbReference type="EMBL" id="SRQM01000606">
    <property type="protein sequence ID" value="KAG6107899.1"/>
    <property type="molecule type" value="Genomic_DNA"/>
</dbReference>
<dbReference type="InterPro" id="IPR024752">
    <property type="entry name" value="Myb/SANT-like_dom"/>
</dbReference>
<feature type="compositionally biased region" description="Polar residues" evidence="1">
    <location>
        <begin position="38"/>
        <end position="50"/>
    </location>
</feature>
<dbReference type="Proteomes" id="UP000732380">
    <property type="component" value="Unassembled WGS sequence"/>
</dbReference>
<reference evidence="3 4" key="1">
    <citation type="journal article" date="2020" name="bioRxiv">
        <title>Whole genome comparisons of ergot fungi reveals the divergence and evolution of species within the genus Claviceps are the result of varying mechanisms driving genome evolution and host range expansion.</title>
        <authorList>
            <person name="Wyka S.A."/>
            <person name="Mondo S.J."/>
            <person name="Liu M."/>
            <person name="Dettman J."/>
            <person name="Nalam V."/>
            <person name="Broders K.D."/>
        </authorList>
    </citation>
    <scope>NUCLEOTIDE SEQUENCE [LARGE SCALE GENOMIC DNA]</scope>
    <source>
        <strain evidence="3 4">LM576</strain>
    </source>
</reference>
<keyword evidence="4" id="KW-1185">Reference proteome</keyword>
<evidence type="ECO:0000313" key="4">
    <source>
        <dbReference type="Proteomes" id="UP000732380"/>
    </source>
</evidence>
<protein>
    <recommendedName>
        <fullName evidence="2">Myb/SANT-like domain-containing protein</fullName>
    </recommendedName>
</protein>
<accession>A0A9P7TRT8</accession>
<evidence type="ECO:0000256" key="1">
    <source>
        <dbReference type="SAM" id="MobiDB-lite"/>
    </source>
</evidence>
<organism evidence="3 4">
    <name type="scientific">Claviceps humidiphila</name>
    <dbReference type="NCBI Taxonomy" id="1294629"/>
    <lineage>
        <taxon>Eukaryota</taxon>
        <taxon>Fungi</taxon>
        <taxon>Dikarya</taxon>
        <taxon>Ascomycota</taxon>
        <taxon>Pezizomycotina</taxon>
        <taxon>Sordariomycetes</taxon>
        <taxon>Hypocreomycetidae</taxon>
        <taxon>Hypocreales</taxon>
        <taxon>Clavicipitaceae</taxon>
        <taxon>Claviceps</taxon>
    </lineage>
</organism>
<name>A0A9P7TRT8_9HYPO</name>
<sequence length="224" mass="25381">MADWCDITVDELMRQPLDDDGLSTPRNRNGDAVAESPESGSQPATQGLSASRSAKLLKTSRVIWDLRKTRVFFEALVSELNNGALYRTSNKAVARAELLNSILPRMKNSFPDTEWSLTSLTSKFKALESDMRKALTLITRSGNHYDDETGIIETTDEQWEEFERKYGDKVRSIRTKGFPWVESLMKQVWPDARPTSEGIEGSRAGKRRHEEQLDEADTQARGLR</sequence>
<feature type="domain" description="Myb/SANT-like" evidence="2">
    <location>
        <begin position="64"/>
        <end position="162"/>
    </location>
</feature>
<feature type="region of interest" description="Disordered" evidence="1">
    <location>
        <begin position="191"/>
        <end position="224"/>
    </location>
</feature>
<proteinExistence type="predicted"/>
<gene>
    <name evidence="3" type="ORF">E4U13_006739</name>
</gene>
<dbReference type="AlphaFoldDB" id="A0A9P7TRT8"/>
<evidence type="ECO:0000259" key="2">
    <source>
        <dbReference type="Pfam" id="PF12776"/>
    </source>
</evidence>